<accession>A0A9W7BB36</accession>
<evidence type="ECO:0000313" key="2">
    <source>
        <dbReference type="EMBL" id="GMH87686.1"/>
    </source>
</evidence>
<evidence type="ECO:0000256" key="1">
    <source>
        <dbReference type="SAM" id="MobiDB-lite"/>
    </source>
</evidence>
<dbReference type="EMBL" id="BRXY01000332">
    <property type="protein sequence ID" value="GMH87686.1"/>
    <property type="molecule type" value="Genomic_DNA"/>
</dbReference>
<protein>
    <submittedName>
        <fullName evidence="2">Uncharacterized protein</fullName>
    </submittedName>
</protein>
<reference evidence="3" key="1">
    <citation type="journal article" date="2023" name="Commun. Biol.">
        <title>Genome analysis of Parmales, the sister group of diatoms, reveals the evolutionary specialization of diatoms from phago-mixotrophs to photoautotrophs.</title>
        <authorList>
            <person name="Ban H."/>
            <person name="Sato S."/>
            <person name="Yoshikawa S."/>
            <person name="Yamada K."/>
            <person name="Nakamura Y."/>
            <person name="Ichinomiya M."/>
            <person name="Sato N."/>
            <person name="Blanc-Mathieu R."/>
            <person name="Endo H."/>
            <person name="Kuwata A."/>
            <person name="Ogata H."/>
        </authorList>
    </citation>
    <scope>NUCLEOTIDE SEQUENCE [LARGE SCALE GENOMIC DNA]</scope>
    <source>
        <strain evidence="3">NIES 3701</strain>
    </source>
</reference>
<feature type="region of interest" description="Disordered" evidence="1">
    <location>
        <begin position="1"/>
        <end position="22"/>
    </location>
</feature>
<dbReference type="OrthoDB" id="198281at2759"/>
<feature type="region of interest" description="Disordered" evidence="1">
    <location>
        <begin position="101"/>
        <end position="200"/>
    </location>
</feature>
<dbReference type="AlphaFoldDB" id="A0A9W7BB36"/>
<name>A0A9W7BB36_9STRA</name>
<feature type="compositionally biased region" description="Basic residues" evidence="1">
    <location>
        <begin position="127"/>
        <end position="142"/>
    </location>
</feature>
<gene>
    <name evidence="2" type="ORF">TrST_g3091</name>
</gene>
<keyword evidence="3" id="KW-1185">Reference proteome</keyword>
<sequence>MPPLPRIKGAGKSRKKITMSEDEQKKALMNKLSVDPLDVFMGLRDWSSVFPDAFLVRRSGTRVMSRCRRADKNEIEPLKTVSAITKRQKLTKKDIAQLLAVEEPGSSKRRKKNQKATNHFPLPITEKKRKKKRKIKKKKLAKKERERPESPDTRANVLPKIVAVACKPSPPQVQKRELSGTLSPLMVRPSPTPLSATLDGGAAKRLLDRLELNDSIRRKERRKKQNG</sequence>
<comment type="caution">
    <text evidence="2">The sequence shown here is derived from an EMBL/GenBank/DDBJ whole genome shotgun (WGS) entry which is preliminary data.</text>
</comment>
<organism evidence="2 3">
    <name type="scientific">Triparma strigata</name>
    <dbReference type="NCBI Taxonomy" id="1606541"/>
    <lineage>
        <taxon>Eukaryota</taxon>
        <taxon>Sar</taxon>
        <taxon>Stramenopiles</taxon>
        <taxon>Ochrophyta</taxon>
        <taxon>Bolidophyceae</taxon>
        <taxon>Parmales</taxon>
        <taxon>Triparmaceae</taxon>
        <taxon>Triparma</taxon>
    </lineage>
</organism>
<proteinExistence type="predicted"/>
<feature type="compositionally biased region" description="Basic and acidic residues" evidence="1">
    <location>
        <begin position="143"/>
        <end position="152"/>
    </location>
</feature>
<evidence type="ECO:0000313" key="3">
    <source>
        <dbReference type="Proteomes" id="UP001165085"/>
    </source>
</evidence>
<dbReference type="Proteomes" id="UP001165085">
    <property type="component" value="Unassembled WGS sequence"/>
</dbReference>